<accession>A0A2P4UC33</accession>
<evidence type="ECO:0000313" key="2">
    <source>
        <dbReference type="Proteomes" id="UP000242367"/>
    </source>
</evidence>
<gene>
    <name evidence="1" type="ORF">BTM25_55440</name>
</gene>
<dbReference type="EMBL" id="MTBP01000005">
    <property type="protein sequence ID" value="POM22594.1"/>
    <property type="molecule type" value="Genomic_DNA"/>
</dbReference>
<comment type="caution">
    <text evidence="1">The sequence shown here is derived from an EMBL/GenBank/DDBJ whole genome shotgun (WGS) entry which is preliminary data.</text>
</comment>
<dbReference type="Proteomes" id="UP000242367">
    <property type="component" value="Unassembled WGS sequence"/>
</dbReference>
<dbReference type="AlphaFoldDB" id="A0A2P4UC33"/>
<sequence length="75" mass="8532">MYDGEQVTGMVAVLPETFTALPSDLPRREQLRLVHRARFIERDTYLWGRDHEPECGPEVCGYTPEASTDKPPPTT</sequence>
<reference evidence="1 2" key="1">
    <citation type="journal article" date="2017" name="Chemistry">
        <title>Isolation, Biosynthesis and Chemical Modifications of Rubterolones A-F: Rare Tropolone Alkaloids from Actinomadura sp. 5-2.</title>
        <authorList>
            <person name="Guo H."/>
            <person name="Benndorf R."/>
            <person name="Leichnitz D."/>
            <person name="Klassen J.L."/>
            <person name="Vollmers J."/>
            <person name="Gorls H."/>
            <person name="Steinacker M."/>
            <person name="Weigel C."/>
            <person name="Dahse H.M."/>
            <person name="Kaster A.K."/>
            <person name="de Beer Z.W."/>
            <person name="Poulsen M."/>
            <person name="Beemelmanns C."/>
        </authorList>
    </citation>
    <scope>NUCLEOTIDE SEQUENCE [LARGE SCALE GENOMIC DNA]</scope>
    <source>
        <strain evidence="1 2">5-2</strain>
    </source>
</reference>
<organism evidence="1 2">
    <name type="scientific">Actinomadura rubteroloni</name>
    <dbReference type="NCBI Taxonomy" id="1926885"/>
    <lineage>
        <taxon>Bacteria</taxon>
        <taxon>Bacillati</taxon>
        <taxon>Actinomycetota</taxon>
        <taxon>Actinomycetes</taxon>
        <taxon>Streptosporangiales</taxon>
        <taxon>Thermomonosporaceae</taxon>
        <taxon>Actinomadura</taxon>
    </lineage>
</organism>
<name>A0A2P4UC33_9ACTN</name>
<protein>
    <submittedName>
        <fullName evidence="1">Uncharacterized protein</fullName>
    </submittedName>
</protein>
<evidence type="ECO:0000313" key="1">
    <source>
        <dbReference type="EMBL" id="POM22594.1"/>
    </source>
</evidence>
<keyword evidence="2" id="KW-1185">Reference proteome</keyword>
<proteinExistence type="predicted"/>